<dbReference type="EC" id="2.6.1.16" evidence="2"/>
<keyword evidence="4" id="KW-0032">Aminotransferase</keyword>
<evidence type="ECO:0000313" key="9">
    <source>
        <dbReference type="EMBL" id="GAA1915186.1"/>
    </source>
</evidence>
<evidence type="ECO:0000259" key="8">
    <source>
        <dbReference type="PROSITE" id="PS51278"/>
    </source>
</evidence>
<dbReference type="Proteomes" id="UP001501303">
    <property type="component" value="Unassembled WGS sequence"/>
</dbReference>
<dbReference type="InterPro" id="IPR029055">
    <property type="entry name" value="Ntn_hydrolases_N"/>
</dbReference>
<keyword evidence="5" id="KW-0808">Transferase</keyword>
<keyword evidence="6" id="KW-0315">Glutamine amidotransferase</keyword>
<comment type="catalytic activity">
    <reaction evidence="1">
        <text>D-fructose 6-phosphate + L-glutamine = D-glucosamine 6-phosphate + L-glutamate</text>
        <dbReference type="Rhea" id="RHEA:13237"/>
        <dbReference type="ChEBI" id="CHEBI:29985"/>
        <dbReference type="ChEBI" id="CHEBI:58359"/>
        <dbReference type="ChEBI" id="CHEBI:58725"/>
        <dbReference type="ChEBI" id="CHEBI:61527"/>
        <dbReference type="EC" id="2.6.1.16"/>
    </reaction>
</comment>
<accession>A0ABN2P8E5</accession>
<evidence type="ECO:0000256" key="2">
    <source>
        <dbReference type="ARBA" id="ARBA00012916"/>
    </source>
</evidence>
<dbReference type="PANTHER" id="PTHR10937:SF0">
    <property type="entry name" value="GLUTAMINE--FRUCTOSE-6-PHOSPHATE TRANSAMINASE (ISOMERIZING)"/>
    <property type="match status" value="1"/>
</dbReference>
<keyword evidence="10" id="KW-1185">Reference proteome</keyword>
<sequence>MRRYAARMCGIVGYVGAQSALEMVLAGLRRLPHPDCGSAGVAVLADGGLATARAAGTPDDLAEALDRRPLPTGTTALGHLRRDGRGAPADRDALPRLDDAGRVAVVRDGAIDGWENPREEPAGSGHPLAAGTDTEDAARLLAQEFSSGAGPDEAMHRVCGPLTGRYVLAAVHAEDPDTLVAACRGLPLTVGRGDGEAFLASRPAALGPEALDVTEVLPPPDGGARVVVLRREDDEVRVEITDVAGTVVER</sequence>
<dbReference type="PROSITE" id="PS51278">
    <property type="entry name" value="GATASE_TYPE_2"/>
    <property type="match status" value="1"/>
</dbReference>
<feature type="domain" description="Glutamine amidotransferase type-2" evidence="8">
    <location>
        <begin position="9"/>
        <end position="230"/>
    </location>
</feature>
<reference evidence="9 10" key="1">
    <citation type="journal article" date="2019" name="Int. J. Syst. Evol. Microbiol.">
        <title>The Global Catalogue of Microorganisms (GCM) 10K type strain sequencing project: providing services to taxonomists for standard genome sequencing and annotation.</title>
        <authorList>
            <consortium name="The Broad Institute Genomics Platform"/>
            <consortium name="The Broad Institute Genome Sequencing Center for Infectious Disease"/>
            <person name="Wu L."/>
            <person name="Ma J."/>
        </authorList>
    </citation>
    <scope>NUCLEOTIDE SEQUENCE [LARGE SCALE GENOMIC DNA]</scope>
    <source>
        <strain evidence="9 10">JCM 13581</strain>
    </source>
</reference>
<evidence type="ECO:0000256" key="1">
    <source>
        <dbReference type="ARBA" id="ARBA00001031"/>
    </source>
</evidence>
<evidence type="ECO:0000256" key="5">
    <source>
        <dbReference type="ARBA" id="ARBA00022679"/>
    </source>
</evidence>
<name>A0ABN2P8E5_9ACTN</name>
<feature type="region of interest" description="Disordered" evidence="7">
    <location>
        <begin position="69"/>
        <end position="94"/>
    </location>
</feature>
<dbReference type="EMBL" id="BAAAMJ010000027">
    <property type="protein sequence ID" value="GAA1915186.1"/>
    <property type="molecule type" value="Genomic_DNA"/>
</dbReference>
<evidence type="ECO:0000313" key="10">
    <source>
        <dbReference type="Proteomes" id="UP001501303"/>
    </source>
</evidence>
<feature type="compositionally biased region" description="Basic and acidic residues" evidence="7">
    <location>
        <begin position="80"/>
        <end position="94"/>
    </location>
</feature>
<evidence type="ECO:0000256" key="6">
    <source>
        <dbReference type="ARBA" id="ARBA00022962"/>
    </source>
</evidence>
<dbReference type="PANTHER" id="PTHR10937">
    <property type="entry name" value="GLUCOSAMINE--FRUCTOSE-6-PHOSPHATE AMINOTRANSFERASE, ISOMERIZING"/>
    <property type="match status" value="1"/>
</dbReference>
<dbReference type="SUPFAM" id="SSF56235">
    <property type="entry name" value="N-terminal nucleophile aminohydrolases (Ntn hydrolases)"/>
    <property type="match status" value="1"/>
</dbReference>
<evidence type="ECO:0000256" key="3">
    <source>
        <dbReference type="ARBA" id="ARBA00016090"/>
    </source>
</evidence>
<evidence type="ECO:0000256" key="7">
    <source>
        <dbReference type="SAM" id="MobiDB-lite"/>
    </source>
</evidence>
<feature type="region of interest" description="Disordered" evidence="7">
    <location>
        <begin position="112"/>
        <end position="131"/>
    </location>
</feature>
<proteinExistence type="predicted"/>
<protein>
    <recommendedName>
        <fullName evidence="3">Glutamine--fructose-6-phosphate aminotransferase [isomerizing]</fullName>
        <ecNumber evidence="2">2.6.1.16</ecNumber>
    </recommendedName>
</protein>
<gene>
    <name evidence="9" type="ORF">GCM10009716_25720</name>
</gene>
<organism evidence="9 10">
    <name type="scientific">Streptomyces sodiiphilus</name>
    <dbReference type="NCBI Taxonomy" id="226217"/>
    <lineage>
        <taxon>Bacteria</taxon>
        <taxon>Bacillati</taxon>
        <taxon>Actinomycetota</taxon>
        <taxon>Actinomycetes</taxon>
        <taxon>Kitasatosporales</taxon>
        <taxon>Streptomycetaceae</taxon>
        <taxon>Streptomyces</taxon>
    </lineage>
</organism>
<dbReference type="InterPro" id="IPR017932">
    <property type="entry name" value="GATase_2_dom"/>
</dbReference>
<evidence type="ECO:0000256" key="4">
    <source>
        <dbReference type="ARBA" id="ARBA00022576"/>
    </source>
</evidence>
<dbReference type="Gene3D" id="3.60.20.10">
    <property type="entry name" value="Glutamine Phosphoribosylpyrophosphate, subunit 1, domain 1"/>
    <property type="match status" value="1"/>
</dbReference>
<comment type="caution">
    <text evidence="9">The sequence shown here is derived from an EMBL/GenBank/DDBJ whole genome shotgun (WGS) entry which is preliminary data.</text>
</comment>